<organism evidence="1 2">
    <name type="scientific">Novosphingobium olei</name>
    <dbReference type="NCBI Taxonomy" id="2728851"/>
    <lineage>
        <taxon>Bacteria</taxon>
        <taxon>Pseudomonadati</taxon>
        <taxon>Pseudomonadota</taxon>
        <taxon>Alphaproteobacteria</taxon>
        <taxon>Sphingomonadales</taxon>
        <taxon>Sphingomonadaceae</taxon>
        <taxon>Novosphingobium</taxon>
    </lineage>
</organism>
<dbReference type="RefSeq" id="WP_169495106.1">
    <property type="nucleotide sequence ID" value="NZ_JABBGM010000014.1"/>
</dbReference>
<evidence type="ECO:0000313" key="2">
    <source>
        <dbReference type="Proteomes" id="UP000583556"/>
    </source>
</evidence>
<dbReference type="NCBIfam" id="TIGR02743">
    <property type="entry name" value="TraW"/>
    <property type="match status" value="1"/>
</dbReference>
<proteinExistence type="predicted"/>
<protein>
    <submittedName>
        <fullName evidence="1">Type-F conjugative transfer system protein TraW</fullName>
    </submittedName>
</protein>
<keyword evidence="2" id="KW-1185">Reference proteome</keyword>
<dbReference type="Proteomes" id="UP000583556">
    <property type="component" value="Unassembled WGS sequence"/>
</dbReference>
<sequence>MTLLLLVGASAPAASSAARHDLGRFGETWPVIEPDLLATIADRLERARASGELDRLNRQFAARATARVMNPVPVAGLTSASEDRSWRYDPSIALDSDVRDANGTLIAARGTRVNPLDLVQLPRTLVFVDGDRPEEMAWALRQGDDAHALIILVAGSPFERMRALHRRIWFDQGGVLTARFGIAHTPAWVRQQGKVLLVGEVALPRVENAT</sequence>
<name>A0A7Y0GBA6_9SPHN</name>
<accession>A0A7Y0GBA6</accession>
<gene>
    <name evidence="1" type="primary">traW</name>
    <name evidence="1" type="ORF">HHL27_19680</name>
</gene>
<dbReference type="EMBL" id="JABBGM010000014">
    <property type="protein sequence ID" value="NML95900.1"/>
    <property type="molecule type" value="Genomic_DNA"/>
</dbReference>
<dbReference type="AlphaFoldDB" id="A0A7Y0GBA6"/>
<reference evidence="1 2" key="1">
    <citation type="submission" date="2020-04" db="EMBL/GenBank/DDBJ databases">
        <title>Novosphingobium sp. TW-4 isolated from soil.</title>
        <authorList>
            <person name="Dahal R.H."/>
            <person name="Chaudhary D.K."/>
        </authorList>
    </citation>
    <scope>NUCLEOTIDE SEQUENCE [LARGE SCALE GENOMIC DNA]</scope>
    <source>
        <strain evidence="1 2">TW-4</strain>
    </source>
</reference>
<evidence type="ECO:0000313" key="1">
    <source>
        <dbReference type="EMBL" id="NML95900.1"/>
    </source>
</evidence>
<comment type="caution">
    <text evidence="1">The sequence shown here is derived from an EMBL/GenBank/DDBJ whole genome shotgun (WGS) entry which is preliminary data.</text>
</comment>
<dbReference type="InterPro" id="IPR014114">
    <property type="entry name" value="TraW"/>
</dbReference>